<evidence type="ECO:0000313" key="4">
    <source>
        <dbReference type="EMBL" id="APW38950.1"/>
    </source>
</evidence>
<evidence type="ECO:0000313" key="5">
    <source>
        <dbReference type="Proteomes" id="UP000186609"/>
    </source>
</evidence>
<feature type="domain" description="Tyr recombinase" evidence="3">
    <location>
        <begin position="170"/>
        <end position="346"/>
    </location>
</feature>
<keyword evidence="5" id="KW-1185">Reference proteome</keyword>
<dbReference type="Gene3D" id="1.10.443.10">
    <property type="entry name" value="Intergrase catalytic core"/>
    <property type="match status" value="1"/>
</dbReference>
<dbReference type="InterPro" id="IPR011010">
    <property type="entry name" value="DNA_brk_join_enz"/>
</dbReference>
<evidence type="ECO:0000256" key="1">
    <source>
        <dbReference type="ARBA" id="ARBA00022908"/>
    </source>
</evidence>
<dbReference type="InterPro" id="IPR013762">
    <property type="entry name" value="Integrase-like_cat_sf"/>
</dbReference>
<evidence type="ECO:0000256" key="2">
    <source>
        <dbReference type="ARBA" id="ARBA00023172"/>
    </source>
</evidence>
<dbReference type="PANTHER" id="PTHR30349:SF94">
    <property type="entry name" value="INTEGRASE_RECOMBINASE HI_1414-RELATED"/>
    <property type="match status" value="1"/>
</dbReference>
<sequence>MGTILARTRKDGTTGYMATVRIKKGGKVIFRETETFDREQAAKAWMKKRETELAVPGALTKPADPLMADVIDQYNQEKHKAHGKTKTQVLRTIKDSDFGKLRCSEATSPEIIKYLQTLTSQPQTRGNYLSHLAAVYSVARPAWGYPLDQQAAEDARVVAVKLGLISRSKQRTRRPTLDELDKLMAHYSAYELKNADPIPMRALILFSIFSTRRQEETCRITAEDLNAEHAELTVRDMKNPGEKIGNDVVTALTPEALQIIQRLGAKKGRIWPYNEGSVSASFTRACAILGIEDLRFHDLRHDGISRLFEMGWNIPRVATVSAHRSWQSLQRYTHVKQTGDKYQDWPWKKKLLGAT</sequence>
<gene>
    <name evidence="4" type="ORF">RD110_18515</name>
</gene>
<keyword evidence="1" id="KW-0229">DNA integration</keyword>
<dbReference type="InterPro" id="IPR002104">
    <property type="entry name" value="Integrase_catalytic"/>
</dbReference>
<dbReference type="SUPFAM" id="SSF56349">
    <property type="entry name" value="DNA breaking-rejoining enzymes"/>
    <property type="match status" value="1"/>
</dbReference>
<dbReference type="GO" id="GO:0003677">
    <property type="term" value="F:DNA binding"/>
    <property type="evidence" value="ECO:0007669"/>
    <property type="project" value="InterPro"/>
</dbReference>
<dbReference type="GO" id="GO:0006310">
    <property type="term" value="P:DNA recombination"/>
    <property type="evidence" value="ECO:0007669"/>
    <property type="project" value="UniProtKB-KW"/>
</dbReference>
<accession>A0A1P8JYW6</accession>
<evidence type="ECO:0000259" key="3">
    <source>
        <dbReference type="PROSITE" id="PS51898"/>
    </source>
</evidence>
<dbReference type="AlphaFoldDB" id="A0A1P8JYW6"/>
<dbReference type="CDD" id="cd00796">
    <property type="entry name" value="INT_Rci_Hp1_C"/>
    <property type="match status" value="1"/>
</dbReference>
<protein>
    <submittedName>
        <fullName evidence="4">Integrase</fullName>
    </submittedName>
</protein>
<dbReference type="PROSITE" id="PS51898">
    <property type="entry name" value="TYR_RECOMBINASE"/>
    <property type="match status" value="1"/>
</dbReference>
<dbReference type="KEGG" id="rhy:RD110_18515"/>
<dbReference type="STRING" id="1842727.RD110_18515"/>
<dbReference type="Proteomes" id="UP000186609">
    <property type="component" value="Chromosome"/>
</dbReference>
<name>A0A1P8JYW6_9BURK</name>
<dbReference type="OrthoDB" id="662444at2"/>
<dbReference type="GO" id="GO:0015074">
    <property type="term" value="P:DNA integration"/>
    <property type="evidence" value="ECO:0007669"/>
    <property type="project" value="UniProtKB-KW"/>
</dbReference>
<organism evidence="4 5">
    <name type="scientific">Rhodoferax koreensis</name>
    <dbReference type="NCBI Taxonomy" id="1842727"/>
    <lineage>
        <taxon>Bacteria</taxon>
        <taxon>Pseudomonadati</taxon>
        <taxon>Pseudomonadota</taxon>
        <taxon>Betaproteobacteria</taxon>
        <taxon>Burkholderiales</taxon>
        <taxon>Comamonadaceae</taxon>
        <taxon>Rhodoferax</taxon>
    </lineage>
</organism>
<dbReference type="PANTHER" id="PTHR30349">
    <property type="entry name" value="PHAGE INTEGRASE-RELATED"/>
    <property type="match status" value="1"/>
</dbReference>
<dbReference type="InterPro" id="IPR050090">
    <property type="entry name" value="Tyrosine_recombinase_XerCD"/>
</dbReference>
<dbReference type="Pfam" id="PF00589">
    <property type="entry name" value="Phage_integrase"/>
    <property type="match status" value="1"/>
</dbReference>
<keyword evidence="2" id="KW-0233">DNA recombination</keyword>
<dbReference type="EMBL" id="CP019236">
    <property type="protein sequence ID" value="APW38950.1"/>
    <property type="molecule type" value="Genomic_DNA"/>
</dbReference>
<reference evidence="4 5" key="1">
    <citation type="submission" date="2017-01" db="EMBL/GenBank/DDBJ databases">
        <authorList>
            <person name="Mah S.A."/>
            <person name="Swanson W.J."/>
            <person name="Moy G.W."/>
            <person name="Vacquier V.D."/>
        </authorList>
    </citation>
    <scope>NUCLEOTIDE SEQUENCE [LARGE SCALE GENOMIC DNA]</scope>
    <source>
        <strain evidence="4 5">DCY110</strain>
    </source>
</reference>
<proteinExistence type="predicted"/>